<keyword evidence="14" id="KW-1185">Reference proteome</keyword>
<dbReference type="Gene3D" id="1.10.287.950">
    <property type="entry name" value="Methyl-accepting chemotaxis protein"/>
    <property type="match status" value="1"/>
</dbReference>
<evidence type="ECO:0000313" key="13">
    <source>
        <dbReference type="EMBL" id="EMR13012.1"/>
    </source>
</evidence>
<dbReference type="PROSITE" id="PS50111">
    <property type="entry name" value="CHEMOTAXIS_TRANSDUC_2"/>
    <property type="match status" value="1"/>
</dbReference>
<reference evidence="13 14" key="1">
    <citation type="journal article" date="2013" name="Genome Announc.">
        <title>Draft Genome Sequence of Methylophaga lonarensis MPLT, a Haloalkaliphilic (Non-Methane-Utilizing) Methylotroph.</title>
        <authorList>
            <person name="Shetty S.A."/>
            <person name="Marathe N.P."/>
            <person name="Munot H."/>
            <person name="Antony C.P."/>
            <person name="Dhotre D.P."/>
            <person name="Murrell J.C."/>
            <person name="Shouche Y.S."/>
        </authorList>
    </citation>
    <scope>NUCLEOTIDE SEQUENCE [LARGE SCALE GENOMIC DNA]</scope>
    <source>
        <strain evidence="13 14">MPL</strain>
    </source>
</reference>
<dbReference type="OrthoDB" id="5620315at2"/>
<dbReference type="CDD" id="cd06225">
    <property type="entry name" value="HAMP"/>
    <property type="match status" value="1"/>
</dbReference>
<comment type="subcellular location">
    <subcellularLocation>
        <location evidence="1">Cell inner membrane</location>
        <topology evidence="1">Multi-pass membrane protein</topology>
    </subcellularLocation>
</comment>
<evidence type="ECO:0000256" key="9">
    <source>
        <dbReference type="SAM" id="Phobius"/>
    </source>
</evidence>
<dbReference type="CDD" id="cd11386">
    <property type="entry name" value="MCP_signal"/>
    <property type="match status" value="1"/>
</dbReference>
<dbReference type="EMBL" id="APHR01000037">
    <property type="protein sequence ID" value="EMR13012.1"/>
    <property type="molecule type" value="Genomic_DNA"/>
</dbReference>
<dbReference type="Proteomes" id="UP000012019">
    <property type="component" value="Unassembled WGS sequence"/>
</dbReference>
<gene>
    <name evidence="13" type="ORF">MPL1_07678</name>
</gene>
<dbReference type="AlphaFoldDB" id="M7P0K6"/>
<keyword evidence="4 9" id="KW-1133">Transmembrane helix</keyword>
<dbReference type="SUPFAM" id="SSF58104">
    <property type="entry name" value="Methyl-accepting chemotaxis protein (MCP) signaling domain"/>
    <property type="match status" value="1"/>
</dbReference>
<dbReference type="PATRIC" id="fig|1286106.3.peg.1542"/>
<evidence type="ECO:0000259" key="12">
    <source>
        <dbReference type="PROSITE" id="PS50885"/>
    </source>
</evidence>
<accession>M7P0K6</accession>
<dbReference type="Gene3D" id="6.10.340.10">
    <property type="match status" value="1"/>
</dbReference>
<dbReference type="Pfam" id="PF00672">
    <property type="entry name" value="HAMP"/>
    <property type="match status" value="1"/>
</dbReference>
<organism evidence="13 14">
    <name type="scientific">Methylophaga lonarensis MPL</name>
    <dbReference type="NCBI Taxonomy" id="1286106"/>
    <lineage>
        <taxon>Bacteria</taxon>
        <taxon>Pseudomonadati</taxon>
        <taxon>Pseudomonadota</taxon>
        <taxon>Gammaproteobacteria</taxon>
        <taxon>Thiotrichales</taxon>
        <taxon>Piscirickettsiaceae</taxon>
        <taxon>Methylophaga</taxon>
    </lineage>
</organism>
<evidence type="ECO:0000256" key="5">
    <source>
        <dbReference type="ARBA" id="ARBA00023136"/>
    </source>
</evidence>
<keyword evidence="3 9" id="KW-0812">Transmembrane</keyword>
<proteinExistence type="inferred from homology"/>
<dbReference type="GO" id="GO:0005886">
    <property type="term" value="C:plasma membrane"/>
    <property type="evidence" value="ECO:0007669"/>
    <property type="project" value="UniProtKB-SubCell"/>
</dbReference>
<evidence type="ECO:0000256" key="2">
    <source>
        <dbReference type="ARBA" id="ARBA00022519"/>
    </source>
</evidence>
<evidence type="ECO:0000256" key="7">
    <source>
        <dbReference type="ARBA" id="ARBA00029447"/>
    </source>
</evidence>
<dbReference type="PROSITE" id="PS50192">
    <property type="entry name" value="T_SNARE"/>
    <property type="match status" value="1"/>
</dbReference>
<dbReference type="RefSeq" id="WP_009726524.1">
    <property type="nucleotide sequence ID" value="NZ_APHR01000037.1"/>
</dbReference>
<dbReference type="FunFam" id="1.10.287.950:FF:000001">
    <property type="entry name" value="Methyl-accepting chemotaxis sensory transducer"/>
    <property type="match status" value="1"/>
</dbReference>
<keyword evidence="6 8" id="KW-0807">Transducer</keyword>
<dbReference type="SMART" id="SM00283">
    <property type="entry name" value="MA"/>
    <property type="match status" value="1"/>
</dbReference>
<dbReference type="InterPro" id="IPR000727">
    <property type="entry name" value="T_SNARE_dom"/>
</dbReference>
<evidence type="ECO:0000313" key="14">
    <source>
        <dbReference type="Proteomes" id="UP000012019"/>
    </source>
</evidence>
<dbReference type="Pfam" id="PF00015">
    <property type="entry name" value="MCPsignal"/>
    <property type="match status" value="1"/>
</dbReference>
<feature type="domain" description="Methyl-accepting transducer" evidence="10">
    <location>
        <begin position="269"/>
        <end position="505"/>
    </location>
</feature>
<evidence type="ECO:0000256" key="4">
    <source>
        <dbReference type="ARBA" id="ARBA00022989"/>
    </source>
</evidence>
<dbReference type="SMART" id="SM00304">
    <property type="entry name" value="HAMP"/>
    <property type="match status" value="1"/>
</dbReference>
<feature type="domain" description="T-SNARE coiled-coil homology" evidence="11">
    <location>
        <begin position="456"/>
        <end position="518"/>
    </location>
</feature>
<dbReference type="InterPro" id="IPR025991">
    <property type="entry name" value="Chemoreceptor_zinc-bind_dom"/>
</dbReference>
<name>M7P0K6_9GAMM</name>
<dbReference type="Gene3D" id="1.20.120.30">
    <property type="entry name" value="Aspartate receptor, ligand-binding domain"/>
    <property type="match status" value="1"/>
</dbReference>
<feature type="transmembrane region" description="Helical" evidence="9">
    <location>
        <begin position="189"/>
        <end position="210"/>
    </location>
</feature>
<evidence type="ECO:0000256" key="1">
    <source>
        <dbReference type="ARBA" id="ARBA00004429"/>
    </source>
</evidence>
<dbReference type="PANTHER" id="PTHR32089">
    <property type="entry name" value="METHYL-ACCEPTING CHEMOTAXIS PROTEIN MCPB"/>
    <property type="match status" value="1"/>
</dbReference>
<dbReference type="STRING" id="1286106.MPL1_07678"/>
<feature type="transmembrane region" description="Helical" evidence="9">
    <location>
        <begin position="15"/>
        <end position="35"/>
    </location>
</feature>
<dbReference type="eggNOG" id="COG0840">
    <property type="taxonomic scope" value="Bacteria"/>
</dbReference>
<keyword evidence="5 9" id="KW-0472">Membrane</keyword>
<dbReference type="PROSITE" id="PS50885">
    <property type="entry name" value="HAMP"/>
    <property type="match status" value="1"/>
</dbReference>
<comment type="caution">
    <text evidence="13">The sequence shown here is derived from an EMBL/GenBank/DDBJ whole genome shotgun (WGS) entry which is preliminary data.</text>
</comment>
<dbReference type="InterPro" id="IPR003660">
    <property type="entry name" value="HAMP_dom"/>
</dbReference>
<dbReference type="Pfam" id="PF13682">
    <property type="entry name" value="CZB"/>
    <property type="match status" value="1"/>
</dbReference>
<dbReference type="PANTHER" id="PTHR32089:SF119">
    <property type="entry name" value="METHYL-ACCEPTING CHEMOTAXIS PROTEIN CTPL"/>
    <property type="match status" value="1"/>
</dbReference>
<evidence type="ECO:0000259" key="11">
    <source>
        <dbReference type="PROSITE" id="PS50192"/>
    </source>
</evidence>
<evidence type="ECO:0000256" key="8">
    <source>
        <dbReference type="PROSITE-ProRule" id="PRU00284"/>
    </source>
</evidence>
<evidence type="ECO:0000256" key="3">
    <source>
        <dbReference type="ARBA" id="ARBA00022692"/>
    </source>
</evidence>
<comment type="similarity">
    <text evidence="7">Belongs to the methyl-accepting chemotaxis (MCP) protein family.</text>
</comment>
<protein>
    <submittedName>
        <fullName evidence="13">Methyl-accepting chemotaxis sensory transducer</fullName>
    </submittedName>
</protein>
<keyword evidence="2" id="KW-1003">Cell membrane</keyword>
<evidence type="ECO:0000259" key="10">
    <source>
        <dbReference type="PROSITE" id="PS50111"/>
    </source>
</evidence>
<sequence length="549" mass="60226">MLNFRNRTLRTKLGISFAVVIFLSFLIASFSIYSLRQMTEAKQQVIELMDLAIYQVEKEVDHLAWTNQLANSFLLETPFTGQLDPEKCDFGQWYYAFRETNIYEKASPEFRAAFDAIEQPHFNLHQSAVRIQDYMQSNQGNAAIGVYGRDVQQHLQQVRLHLDEIKSSLAAERALIISEASKSAQRMTYVQIALALLVLLISAVLATKIINSISSRMSALTQRVKEMADGHFNQQALPVDDKDEIGISIEAFNVMAEKTANLVMEVNNSVAHLMKSAEKLSLVNMETNKGVHQQQTETDLVATAMNEMSATVQEVARNTQMAADAAQNASSQAVAGQSIVVESIRVINSLASEIIKTSSVIENVHSSSQSINQVLEVIQGIAEQTNLLALNAAIEAARAGEHGRGFAVVADEVRHLANRTHQSTDEIKDMIRQLQTAATTAVEVMEKSETEAKLSVQRAAETDEALTAINQAVAQINQMNIQIASASEEQSAVAEEINRNLCNISAIAESNSELSDKTMDASRALEQTAENLHVTASKFNVSGAGSVNP</sequence>
<dbReference type="GO" id="GO:0007165">
    <property type="term" value="P:signal transduction"/>
    <property type="evidence" value="ECO:0007669"/>
    <property type="project" value="UniProtKB-KW"/>
</dbReference>
<dbReference type="InterPro" id="IPR004089">
    <property type="entry name" value="MCPsignal_dom"/>
</dbReference>
<keyword evidence="2" id="KW-0997">Cell inner membrane</keyword>
<feature type="domain" description="HAMP" evidence="12">
    <location>
        <begin position="211"/>
        <end position="264"/>
    </location>
</feature>
<dbReference type="GO" id="GO:0006935">
    <property type="term" value="P:chemotaxis"/>
    <property type="evidence" value="ECO:0007669"/>
    <property type="project" value="UniProtKB-ARBA"/>
</dbReference>
<evidence type="ECO:0000256" key="6">
    <source>
        <dbReference type="ARBA" id="ARBA00023224"/>
    </source>
</evidence>